<sequence>MNASYSSPQNLATTDTKATYNFNLGAQYALLDRKLKIALSLNSILSSHIRGNVNSPDFKMSFDNTYSYPTLNLSITYILGAKLSGKRYSNTEIQERM</sequence>
<dbReference type="Pfam" id="PF14905">
    <property type="entry name" value="OMP_b-brl_3"/>
    <property type="match status" value="1"/>
</dbReference>
<dbReference type="InterPro" id="IPR041700">
    <property type="entry name" value="OMP_b-brl_3"/>
</dbReference>
<reference evidence="2" key="1">
    <citation type="submission" date="2024-07" db="EMBL/GenBank/DDBJ databases">
        <title>Complete genome sequence of Prevotella sp. YM-2024 GTC17253.</title>
        <authorList>
            <person name="Hayashi M."/>
            <person name="Muto Y."/>
            <person name="Tanaka K."/>
            <person name="Niwa H."/>
        </authorList>
    </citation>
    <scope>NUCLEOTIDE SEQUENCE</scope>
    <source>
        <strain evidence="2">GTC17253</strain>
    </source>
</reference>
<proteinExistence type="predicted"/>
<dbReference type="AlphaFoldDB" id="A0AB33J1V0"/>
<dbReference type="EMBL" id="AP035785">
    <property type="protein sequence ID" value="BFO72270.1"/>
    <property type="molecule type" value="Genomic_DNA"/>
</dbReference>
<protein>
    <recommendedName>
        <fullName evidence="1">Outer membrane protein beta-barrel domain-containing protein</fullName>
    </recommendedName>
</protein>
<evidence type="ECO:0000259" key="1">
    <source>
        <dbReference type="Pfam" id="PF14905"/>
    </source>
</evidence>
<evidence type="ECO:0000313" key="2">
    <source>
        <dbReference type="EMBL" id="BFO72270.1"/>
    </source>
</evidence>
<name>A0AB33J1V0_9BACT</name>
<accession>A0AB33J1V0</accession>
<gene>
    <name evidence="2" type="ORF">GTC17253_22360</name>
</gene>
<organism evidence="2">
    <name type="scientific">Prevotella sp. GTC17253</name>
    <dbReference type="NCBI Taxonomy" id="3236793"/>
    <lineage>
        <taxon>Bacteria</taxon>
        <taxon>Pseudomonadati</taxon>
        <taxon>Bacteroidota</taxon>
        <taxon>Bacteroidia</taxon>
        <taxon>Bacteroidales</taxon>
        <taxon>Prevotellaceae</taxon>
        <taxon>Prevotella</taxon>
    </lineage>
</organism>
<feature type="domain" description="Outer membrane protein beta-barrel" evidence="1">
    <location>
        <begin position="1"/>
        <end position="77"/>
    </location>
</feature>